<keyword evidence="2" id="KW-1185">Reference proteome</keyword>
<dbReference type="EnsemblPlants" id="Kaladp0074s0077.5.v1.1">
    <property type="protein sequence ID" value="Kaladp0074s0077.5.v1.1"/>
    <property type="gene ID" value="Kaladp0074s0077.v1.1"/>
</dbReference>
<dbReference type="EnsemblPlants" id="Kaladp0074s0077.1.v1.1">
    <property type="protein sequence ID" value="Kaladp0074s0077.1.v1.1"/>
    <property type="gene ID" value="Kaladp0074s0077.v1.1"/>
</dbReference>
<dbReference type="InterPro" id="IPR006476">
    <property type="entry name" value="CHP01589_pln"/>
</dbReference>
<dbReference type="Pfam" id="PF09713">
    <property type="entry name" value="A_thal_3526"/>
    <property type="match status" value="1"/>
</dbReference>
<accession>A0A7N0UNN4</accession>
<dbReference type="Gramene" id="Kaladp0074s0077.5.v1.1">
    <property type="protein sequence ID" value="Kaladp0074s0077.5.v1.1"/>
    <property type="gene ID" value="Kaladp0074s0077.v1.1"/>
</dbReference>
<evidence type="ECO:0000313" key="1">
    <source>
        <dbReference type="EnsemblPlants" id="Kaladp0074s0077.1.v1.1"/>
    </source>
</evidence>
<dbReference type="Proteomes" id="UP000594263">
    <property type="component" value="Unplaced"/>
</dbReference>
<dbReference type="Gramene" id="Kaladp0074s0077.1.v1.1">
    <property type="protein sequence ID" value="Kaladp0074s0077.1.v1.1"/>
    <property type="gene ID" value="Kaladp0074s0077.v1.1"/>
</dbReference>
<dbReference type="AlphaFoldDB" id="A0A7N0UNN4"/>
<name>A0A7N0UNN4_KALFE</name>
<dbReference type="NCBIfam" id="TIGR01589">
    <property type="entry name" value="A_thal_3526"/>
    <property type="match status" value="1"/>
</dbReference>
<proteinExistence type="predicted"/>
<dbReference type="Gramene" id="Kaladp0074s0077.2.v1.1">
    <property type="protein sequence ID" value="Kaladp0074s0077.2.v1.1"/>
    <property type="gene ID" value="Kaladp0074s0077.v1.1"/>
</dbReference>
<protein>
    <submittedName>
        <fullName evidence="1">Uncharacterized protein</fullName>
    </submittedName>
</protein>
<sequence length="259" mass="29772">MTIGARVGTLDYLEMAKIQIETCLLNFMNLEETMEYLWREAGISRQVTSIIWRRLEKENDEFFRAYNIRLVVLQQIKTFNMLLGRQAELMNIQNATSHHDESQEAPRFDQNLQSFSYDQLTGFSDMASTVPHSAIALPLDSYYSSYSSWPVGAPNDIVSAQNSNLQQGFSECSLMHQNYSDHFSSAFATNENIPQLPMMHESSMLPLFKDQIADRDMPLWPSDIDIHFPMSTEDGTVKQLAFGELRIDYPTIHMGFSHF</sequence>
<reference evidence="1" key="1">
    <citation type="submission" date="2021-01" db="UniProtKB">
        <authorList>
            <consortium name="EnsemblPlants"/>
        </authorList>
    </citation>
    <scope>IDENTIFICATION</scope>
</reference>
<dbReference type="PANTHER" id="PTHR31871">
    <property type="entry name" value="OS02G0137100 PROTEIN"/>
    <property type="match status" value="1"/>
</dbReference>
<evidence type="ECO:0000313" key="2">
    <source>
        <dbReference type="Proteomes" id="UP000594263"/>
    </source>
</evidence>
<dbReference type="EnsemblPlants" id="Kaladp0074s0077.2.v1.1">
    <property type="protein sequence ID" value="Kaladp0074s0077.2.v1.1"/>
    <property type="gene ID" value="Kaladp0074s0077.v1.1"/>
</dbReference>
<organism evidence="1 2">
    <name type="scientific">Kalanchoe fedtschenkoi</name>
    <name type="common">Lavender scallops</name>
    <name type="synonym">South American air plant</name>
    <dbReference type="NCBI Taxonomy" id="63787"/>
    <lineage>
        <taxon>Eukaryota</taxon>
        <taxon>Viridiplantae</taxon>
        <taxon>Streptophyta</taxon>
        <taxon>Embryophyta</taxon>
        <taxon>Tracheophyta</taxon>
        <taxon>Spermatophyta</taxon>
        <taxon>Magnoliopsida</taxon>
        <taxon>eudicotyledons</taxon>
        <taxon>Gunneridae</taxon>
        <taxon>Pentapetalae</taxon>
        <taxon>Saxifragales</taxon>
        <taxon>Crassulaceae</taxon>
        <taxon>Kalanchoe</taxon>
    </lineage>
</organism>
<dbReference type="PANTHER" id="PTHR31871:SF1">
    <property type="entry name" value="HISTIDINE-TRNA LIGASE"/>
    <property type="match status" value="1"/>
</dbReference>